<feature type="transmembrane region" description="Helical" evidence="5">
    <location>
        <begin position="352"/>
        <end position="370"/>
    </location>
</feature>
<keyword evidence="4 5" id="KW-0472">Membrane</keyword>
<sequence>MKIEELRIEAPFYALFLTAASIPISTAASSIFGGIFFAAYLWSGFWRRRGAIFGCEWAIPVLFLIVVNLAGLFWTEDLPRGFELVSKLHFFLYALLGITLPWNRMLLRKFVMFLLLGWLLNAAVGLLQILHLFPWRPMNPELGPIGYPHHGTLGLYLSFILIWLLFEIKTPDLLQRKHSIALAVIFFAQLAMTGGRIGQVLFLLALPLSVWILFPNKMRLYAAATGLLAMIAIGLSPQVESRFKVGVDDVKEYMRGNPVSSIGLRFVMWDGAFVMGMNNPLFGVGTGDYGEEMENLQRAGAIPQTGGVPFDNPHSNLLAYFSALGLIGLLVFLIFNLSLFKDAWKSRGSSLGWFKLSYYFHFTVAGVLAATSMWDFASVLGLGLVMSLPASVAVTSDSA</sequence>
<evidence type="ECO:0000256" key="2">
    <source>
        <dbReference type="ARBA" id="ARBA00022692"/>
    </source>
</evidence>
<evidence type="ECO:0000313" key="8">
    <source>
        <dbReference type="Proteomes" id="UP001446205"/>
    </source>
</evidence>
<evidence type="ECO:0000256" key="4">
    <source>
        <dbReference type="ARBA" id="ARBA00023136"/>
    </source>
</evidence>
<keyword evidence="2 5" id="KW-0812">Transmembrane</keyword>
<protein>
    <submittedName>
        <fullName evidence="7">O-antigen ligase family protein</fullName>
    </submittedName>
</protein>
<evidence type="ECO:0000256" key="1">
    <source>
        <dbReference type="ARBA" id="ARBA00004141"/>
    </source>
</evidence>
<dbReference type="Proteomes" id="UP001446205">
    <property type="component" value="Unassembled WGS sequence"/>
</dbReference>
<feature type="domain" description="O-antigen ligase-related" evidence="6">
    <location>
        <begin position="182"/>
        <end position="333"/>
    </location>
</feature>
<dbReference type="InterPro" id="IPR007016">
    <property type="entry name" value="O-antigen_ligase-rel_domated"/>
</dbReference>
<feature type="transmembrane region" description="Helical" evidence="5">
    <location>
        <begin position="150"/>
        <end position="168"/>
    </location>
</feature>
<name>A0ABU9DBA4_9PROT</name>
<feature type="transmembrane region" description="Helical" evidence="5">
    <location>
        <begin position="317"/>
        <end position="340"/>
    </location>
</feature>
<organism evidence="7 8">
    <name type="scientific">Thermithiobacillus plumbiphilus</name>
    <dbReference type="NCBI Taxonomy" id="1729899"/>
    <lineage>
        <taxon>Bacteria</taxon>
        <taxon>Pseudomonadati</taxon>
        <taxon>Pseudomonadota</taxon>
        <taxon>Acidithiobacillia</taxon>
        <taxon>Acidithiobacillales</taxon>
        <taxon>Thermithiobacillaceae</taxon>
        <taxon>Thermithiobacillus</taxon>
    </lineage>
</organism>
<feature type="transmembrane region" description="Helical" evidence="5">
    <location>
        <begin position="218"/>
        <end position="237"/>
    </location>
</feature>
<dbReference type="RefSeq" id="WP_341371857.1">
    <property type="nucleotide sequence ID" value="NZ_JBBPCO010000016.1"/>
</dbReference>
<reference evidence="7 8" key="1">
    <citation type="submission" date="2024-04" db="EMBL/GenBank/DDBJ databases">
        <authorList>
            <person name="Abashina T."/>
            <person name="Shaikin A."/>
        </authorList>
    </citation>
    <scope>NUCLEOTIDE SEQUENCE [LARGE SCALE GENOMIC DNA]</scope>
    <source>
        <strain evidence="7 8">AAFK</strain>
    </source>
</reference>
<evidence type="ECO:0000256" key="5">
    <source>
        <dbReference type="SAM" id="Phobius"/>
    </source>
</evidence>
<keyword evidence="8" id="KW-1185">Reference proteome</keyword>
<evidence type="ECO:0000256" key="3">
    <source>
        <dbReference type="ARBA" id="ARBA00022989"/>
    </source>
</evidence>
<dbReference type="InterPro" id="IPR051533">
    <property type="entry name" value="WaaL-like"/>
</dbReference>
<evidence type="ECO:0000313" key="7">
    <source>
        <dbReference type="EMBL" id="MEK8090802.1"/>
    </source>
</evidence>
<feature type="transmembrane region" description="Helical" evidence="5">
    <location>
        <begin position="86"/>
        <end position="103"/>
    </location>
</feature>
<feature type="transmembrane region" description="Helical" evidence="5">
    <location>
        <begin position="12"/>
        <end position="42"/>
    </location>
</feature>
<dbReference type="Pfam" id="PF04932">
    <property type="entry name" value="Wzy_C"/>
    <property type="match status" value="1"/>
</dbReference>
<feature type="transmembrane region" description="Helical" evidence="5">
    <location>
        <begin position="258"/>
        <end position="277"/>
    </location>
</feature>
<keyword evidence="7" id="KW-0436">Ligase</keyword>
<comment type="caution">
    <text evidence="7">The sequence shown here is derived from an EMBL/GenBank/DDBJ whole genome shotgun (WGS) entry which is preliminary data.</text>
</comment>
<comment type="subcellular location">
    <subcellularLocation>
        <location evidence="1">Membrane</location>
        <topology evidence="1">Multi-pass membrane protein</topology>
    </subcellularLocation>
</comment>
<dbReference type="PANTHER" id="PTHR37422:SF13">
    <property type="entry name" value="LIPOPOLYSACCHARIDE BIOSYNTHESIS PROTEIN PA4999-RELATED"/>
    <property type="match status" value="1"/>
</dbReference>
<feature type="transmembrane region" description="Helical" evidence="5">
    <location>
        <begin position="180"/>
        <end position="206"/>
    </location>
</feature>
<proteinExistence type="predicted"/>
<feature type="transmembrane region" description="Helical" evidence="5">
    <location>
        <begin position="110"/>
        <end position="130"/>
    </location>
</feature>
<dbReference type="GO" id="GO:0016874">
    <property type="term" value="F:ligase activity"/>
    <property type="evidence" value="ECO:0007669"/>
    <property type="project" value="UniProtKB-KW"/>
</dbReference>
<dbReference type="EMBL" id="JBBPCO010000016">
    <property type="protein sequence ID" value="MEK8090802.1"/>
    <property type="molecule type" value="Genomic_DNA"/>
</dbReference>
<evidence type="ECO:0000259" key="6">
    <source>
        <dbReference type="Pfam" id="PF04932"/>
    </source>
</evidence>
<feature type="transmembrane region" description="Helical" evidence="5">
    <location>
        <begin position="54"/>
        <end position="74"/>
    </location>
</feature>
<dbReference type="PANTHER" id="PTHR37422">
    <property type="entry name" value="TEICHURONIC ACID BIOSYNTHESIS PROTEIN TUAE"/>
    <property type="match status" value="1"/>
</dbReference>
<keyword evidence="3 5" id="KW-1133">Transmembrane helix</keyword>
<accession>A0ABU9DBA4</accession>
<gene>
    <name evidence="7" type="ORF">WOB96_13675</name>
</gene>